<gene>
    <name evidence="2" type="ORF">MNOR_LOCUS39230</name>
</gene>
<evidence type="ECO:0000313" key="3">
    <source>
        <dbReference type="Proteomes" id="UP001497623"/>
    </source>
</evidence>
<accession>A0AAV2SLZ4</accession>
<keyword evidence="3" id="KW-1185">Reference proteome</keyword>
<proteinExistence type="predicted"/>
<dbReference type="EMBL" id="CAXKWB010099108">
    <property type="protein sequence ID" value="CAL4223157.1"/>
    <property type="molecule type" value="Genomic_DNA"/>
</dbReference>
<dbReference type="GO" id="GO:0072345">
    <property type="term" value="F:NAADP-sensitive calcium-release channel activity"/>
    <property type="evidence" value="ECO:0007669"/>
    <property type="project" value="TreeGrafter"/>
</dbReference>
<keyword evidence="1" id="KW-0472">Membrane</keyword>
<protein>
    <submittedName>
        <fullName evidence="2">Uncharacterized protein</fullName>
    </submittedName>
</protein>
<dbReference type="AlphaFoldDB" id="A0AAV2SLZ4"/>
<name>A0AAV2SLZ4_MEGNR</name>
<dbReference type="PANTHER" id="PTHR12127">
    <property type="entry name" value="MUCOLIPIN"/>
    <property type="match status" value="1"/>
</dbReference>
<sequence length="126" mass="14366">MLPRLVPFTFAFCLVFQGFACLGWAVLGPYNFRFSSFGSTCEMLFSLMYGDDVFATIRETEAPMQMFGYIYISTFITVFSFVLAFFSMDFITTFFEVTNVLQKKIFFNVLRPGPQSPTKCLGVHGL</sequence>
<organism evidence="2 3">
    <name type="scientific">Meganyctiphanes norvegica</name>
    <name type="common">Northern krill</name>
    <name type="synonym">Thysanopoda norvegica</name>
    <dbReference type="NCBI Taxonomy" id="48144"/>
    <lineage>
        <taxon>Eukaryota</taxon>
        <taxon>Metazoa</taxon>
        <taxon>Ecdysozoa</taxon>
        <taxon>Arthropoda</taxon>
        <taxon>Crustacea</taxon>
        <taxon>Multicrustacea</taxon>
        <taxon>Malacostraca</taxon>
        <taxon>Eumalacostraca</taxon>
        <taxon>Eucarida</taxon>
        <taxon>Euphausiacea</taxon>
        <taxon>Euphausiidae</taxon>
        <taxon>Meganyctiphanes</taxon>
    </lineage>
</organism>
<dbReference type="Proteomes" id="UP001497623">
    <property type="component" value="Unassembled WGS sequence"/>
</dbReference>
<keyword evidence="1" id="KW-0812">Transmembrane</keyword>
<evidence type="ECO:0000313" key="2">
    <source>
        <dbReference type="EMBL" id="CAL4223157.1"/>
    </source>
</evidence>
<dbReference type="GO" id="GO:0005765">
    <property type="term" value="C:lysosomal membrane"/>
    <property type="evidence" value="ECO:0007669"/>
    <property type="project" value="TreeGrafter"/>
</dbReference>
<dbReference type="GO" id="GO:0005886">
    <property type="term" value="C:plasma membrane"/>
    <property type="evidence" value="ECO:0007669"/>
    <property type="project" value="TreeGrafter"/>
</dbReference>
<feature type="transmembrane region" description="Helical" evidence="1">
    <location>
        <begin position="69"/>
        <end position="95"/>
    </location>
</feature>
<evidence type="ECO:0000256" key="1">
    <source>
        <dbReference type="SAM" id="Phobius"/>
    </source>
</evidence>
<dbReference type="PANTHER" id="PTHR12127:SF7">
    <property type="entry name" value="SD02261P"/>
    <property type="match status" value="1"/>
</dbReference>
<keyword evidence="1" id="KW-1133">Transmembrane helix</keyword>
<feature type="non-terminal residue" evidence="2">
    <location>
        <position position="126"/>
    </location>
</feature>
<comment type="caution">
    <text evidence="2">The sequence shown here is derived from an EMBL/GenBank/DDBJ whole genome shotgun (WGS) entry which is preliminary data.</text>
</comment>
<dbReference type="InterPro" id="IPR039031">
    <property type="entry name" value="Mucolipin"/>
</dbReference>
<reference evidence="2 3" key="1">
    <citation type="submission" date="2024-05" db="EMBL/GenBank/DDBJ databases">
        <authorList>
            <person name="Wallberg A."/>
        </authorList>
    </citation>
    <scope>NUCLEOTIDE SEQUENCE [LARGE SCALE GENOMIC DNA]</scope>
</reference>